<evidence type="ECO:0000313" key="2">
    <source>
        <dbReference type="Proteomes" id="UP000805193"/>
    </source>
</evidence>
<organism evidence="1 2">
    <name type="scientific">Ixodes persulcatus</name>
    <name type="common">Taiga tick</name>
    <dbReference type="NCBI Taxonomy" id="34615"/>
    <lineage>
        <taxon>Eukaryota</taxon>
        <taxon>Metazoa</taxon>
        <taxon>Ecdysozoa</taxon>
        <taxon>Arthropoda</taxon>
        <taxon>Chelicerata</taxon>
        <taxon>Arachnida</taxon>
        <taxon>Acari</taxon>
        <taxon>Parasitiformes</taxon>
        <taxon>Ixodida</taxon>
        <taxon>Ixodoidea</taxon>
        <taxon>Ixodidae</taxon>
        <taxon>Ixodinae</taxon>
        <taxon>Ixodes</taxon>
    </lineage>
</organism>
<protein>
    <submittedName>
        <fullName evidence="1">Uncharacterized protein</fullName>
    </submittedName>
</protein>
<accession>A0AC60PAY5</accession>
<keyword evidence="2" id="KW-1185">Reference proteome</keyword>
<sequence>MAPVRAFLRFVCKKQNPHALLGLENRGVAGVLFAERLSGREWRREQLWRCHRLSLVSTSRKVGSPGHLNSLSRILASHSRAALLNYVGFSMVVFLSPALPHGSSASQLLPLSHSQHVLHVPERLQACVHLLARTYRFGTRMLARQAILGDGADPKNSSKTVPQLGAAASVLAMPKHLPCQRLDHLTPPGLEAIFVEVFCKHGKLLLVSNHCPPSLREQSYALLIESLQHIDPSRFSALFI</sequence>
<dbReference type="EMBL" id="JABSTQ010010927">
    <property type="protein sequence ID" value="KAG0416701.1"/>
    <property type="molecule type" value="Genomic_DNA"/>
</dbReference>
<dbReference type="Proteomes" id="UP000805193">
    <property type="component" value="Unassembled WGS sequence"/>
</dbReference>
<gene>
    <name evidence="1" type="ORF">HPB47_006199</name>
</gene>
<name>A0AC60PAY5_IXOPE</name>
<comment type="caution">
    <text evidence="1">The sequence shown here is derived from an EMBL/GenBank/DDBJ whole genome shotgun (WGS) entry which is preliminary data.</text>
</comment>
<reference evidence="1 2" key="1">
    <citation type="journal article" date="2020" name="Cell">
        <title>Large-Scale Comparative Analyses of Tick Genomes Elucidate Their Genetic Diversity and Vector Capacities.</title>
        <authorList>
            <consortium name="Tick Genome and Microbiome Consortium (TIGMIC)"/>
            <person name="Jia N."/>
            <person name="Wang J."/>
            <person name="Shi W."/>
            <person name="Du L."/>
            <person name="Sun Y."/>
            <person name="Zhan W."/>
            <person name="Jiang J.F."/>
            <person name="Wang Q."/>
            <person name="Zhang B."/>
            <person name="Ji P."/>
            <person name="Bell-Sakyi L."/>
            <person name="Cui X.M."/>
            <person name="Yuan T.T."/>
            <person name="Jiang B.G."/>
            <person name="Yang W.F."/>
            <person name="Lam T.T."/>
            <person name="Chang Q.C."/>
            <person name="Ding S.J."/>
            <person name="Wang X.J."/>
            <person name="Zhu J.G."/>
            <person name="Ruan X.D."/>
            <person name="Zhao L."/>
            <person name="Wei J.T."/>
            <person name="Ye R.Z."/>
            <person name="Que T.C."/>
            <person name="Du C.H."/>
            <person name="Zhou Y.H."/>
            <person name="Cheng J.X."/>
            <person name="Dai P.F."/>
            <person name="Guo W.B."/>
            <person name="Han X.H."/>
            <person name="Huang E.J."/>
            <person name="Li L.F."/>
            <person name="Wei W."/>
            <person name="Gao Y.C."/>
            <person name="Liu J.Z."/>
            <person name="Shao H.Z."/>
            <person name="Wang X."/>
            <person name="Wang C.C."/>
            <person name="Yang T.C."/>
            <person name="Huo Q.B."/>
            <person name="Li W."/>
            <person name="Chen H.Y."/>
            <person name="Chen S.E."/>
            <person name="Zhou L.G."/>
            <person name="Ni X.B."/>
            <person name="Tian J.H."/>
            <person name="Sheng Y."/>
            <person name="Liu T."/>
            <person name="Pan Y.S."/>
            <person name="Xia L.Y."/>
            <person name="Li J."/>
            <person name="Zhao F."/>
            <person name="Cao W.C."/>
        </authorList>
    </citation>
    <scope>NUCLEOTIDE SEQUENCE [LARGE SCALE GENOMIC DNA]</scope>
    <source>
        <strain evidence="1">Iper-2018</strain>
    </source>
</reference>
<proteinExistence type="predicted"/>
<evidence type="ECO:0000313" key="1">
    <source>
        <dbReference type="EMBL" id="KAG0416701.1"/>
    </source>
</evidence>